<dbReference type="SUPFAM" id="SSF48452">
    <property type="entry name" value="TPR-like"/>
    <property type="match status" value="1"/>
</dbReference>
<protein>
    <recommendedName>
        <fullName evidence="4">Tetratricopeptide repeat protein</fullName>
    </recommendedName>
</protein>
<comment type="caution">
    <text evidence="2">The sequence shown here is derived from an EMBL/GenBank/DDBJ whole genome shotgun (WGS) entry which is preliminary data.</text>
</comment>
<dbReference type="EMBL" id="JAVRHZ010000005">
    <property type="protein sequence ID" value="MDT0556318.1"/>
    <property type="molecule type" value="Genomic_DNA"/>
</dbReference>
<evidence type="ECO:0008006" key="4">
    <source>
        <dbReference type="Google" id="ProtNLM"/>
    </source>
</evidence>
<keyword evidence="1" id="KW-1133">Transmembrane helix</keyword>
<sequence>MNNKSNIPEKTFETIERYLLKKMTTEESVAFKSSLETDTALQQQVEEVKSIIHGIEEASLKEKMEVFHSEMETNTPLQKKKSSYYFYAIAAVFLGAIGLFFFFNQESTNEKLFAEHFTPDPGLPTTMSTTSNYLFFEGMVDYKMANYQNALTKWNQLHALKPENDTLNYFIGVAQLASDNEKDAITFLQKTITKKESLFISDAYLYLGLAHLKAGERDTAKEFLKLSSSEKSLQILKEIKNE</sequence>
<feature type="transmembrane region" description="Helical" evidence="1">
    <location>
        <begin position="84"/>
        <end position="103"/>
    </location>
</feature>
<dbReference type="InterPro" id="IPR011990">
    <property type="entry name" value="TPR-like_helical_dom_sf"/>
</dbReference>
<organism evidence="2 3">
    <name type="scientific">Patiriisocius hiemis</name>
    <dbReference type="NCBI Taxonomy" id="3075604"/>
    <lineage>
        <taxon>Bacteria</taxon>
        <taxon>Pseudomonadati</taxon>
        <taxon>Bacteroidota</taxon>
        <taxon>Flavobacteriia</taxon>
        <taxon>Flavobacteriales</taxon>
        <taxon>Flavobacteriaceae</taxon>
        <taxon>Patiriisocius</taxon>
    </lineage>
</organism>
<gene>
    <name evidence="2" type="ORF">RM538_09900</name>
</gene>
<accession>A0ABU2YGX9</accession>
<dbReference type="Gene3D" id="1.25.40.10">
    <property type="entry name" value="Tetratricopeptide repeat domain"/>
    <property type="match status" value="1"/>
</dbReference>
<evidence type="ECO:0000313" key="2">
    <source>
        <dbReference type="EMBL" id="MDT0556318.1"/>
    </source>
</evidence>
<keyword evidence="1" id="KW-0812">Transmembrane</keyword>
<keyword evidence="1" id="KW-0472">Membrane</keyword>
<evidence type="ECO:0000313" key="3">
    <source>
        <dbReference type="Proteomes" id="UP001254488"/>
    </source>
</evidence>
<evidence type="ECO:0000256" key="1">
    <source>
        <dbReference type="SAM" id="Phobius"/>
    </source>
</evidence>
<name>A0ABU2YGX9_9FLAO</name>
<keyword evidence="3" id="KW-1185">Reference proteome</keyword>
<reference evidence="2 3" key="1">
    <citation type="submission" date="2023-09" db="EMBL/GenBank/DDBJ databases">
        <authorList>
            <person name="Rey-Velasco X."/>
        </authorList>
    </citation>
    <scope>NUCLEOTIDE SEQUENCE [LARGE SCALE GENOMIC DNA]</scope>
    <source>
        <strain evidence="2 3">W242</strain>
    </source>
</reference>
<proteinExistence type="predicted"/>
<dbReference type="Proteomes" id="UP001254488">
    <property type="component" value="Unassembled WGS sequence"/>
</dbReference>
<dbReference type="RefSeq" id="WP_311333270.1">
    <property type="nucleotide sequence ID" value="NZ_JAVRHZ010000005.1"/>
</dbReference>